<dbReference type="Proteomes" id="UP001454036">
    <property type="component" value="Unassembled WGS sequence"/>
</dbReference>
<sequence length="87" mass="9540">MTIEDCNQVNLHCSSVRAHRSIFIPGSDRSIFIPARGRGLELLAEFLARPSKLLVLARKGRFARAAVEDVARVIRSCQSYAGARGDA</sequence>
<gene>
    <name evidence="1" type="ORF">LIER_33747</name>
</gene>
<keyword evidence="2" id="KW-1185">Reference proteome</keyword>
<name>A0AAV3RYG0_LITER</name>
<protein>
    <submittedName>
        <fullName evidence="1">Uncharacterized protein</fullName>
    </submittedName>
</protein>
<accession>A0AAV3RYG0</accession>
<dbReference type="AlphaFoldDB" id="A0AAV3RYG0"/>
<proteinExistence type="predicted"/>
<comment type="caution">
    <text evidence="1">The sequence shown here is derived from an EMBL/GenBank/DDBJ whole genome shotgun (WGS) entry which is preliminary data.</text>
</comment>
<evidence type="ECO:0000313" key="1">
    <source>
        <dbReference type="EMBL" id="GAA0186459.1"/>
    </source>
</evidence>
<organism evidence="1 2">
    <name type="scientific">Lithospermum erythrorhizon</name>
    <name type="common">Purple gromwell</name>
    <name type="synonym">Lithospermum officinale var. erythrorhizon</name>
    <dbReference type="NCBI Taxonomy" id="34254"/>
    <lineage>
        <taxon>Eukaryota</taxon>
        <taxon>Viridiplantae</taxon>
        <taxon>Streptophyta</taxon>
        <taxon>Embryophyta</taxon>
        <taxon>Tracheophyta</taxon>
        <taxon>Spermatophyta</taxon>
        <taxon>Magnoliopsida</taxon>
        <taxon>eudicotyledons</taxon>
        <taxon>Gunneridae</taxon>
        <taxon>Pentapetalae</taxon>
        <taxon>asterids</taxon>
        <taxon>lamiids</taxon>
        <taxon>Boraginales</taxon>
        <taxon>Boraginaceae</taxon>
        <taxon>Boraginoideae</taxon>
        <taxon>Lithospermeae</taxon>
        <taxon>Lithospermum</taxon>
    </lineage>
</organism>
<evidence type="ECO:0000313" key="2">
    <source>
        <dbReference type="Proteomes" id="UP001454036"/>
    </source>
</evidence>
<reference evidence="1 2" key="1">
    <citation type="submission" date="2024-01" db="EMBL/GenBank/DDBJ databases">
        <title>The complete chloroplast genome sequence of Lithospermum erythrorhizon: insights into the phylogenetic relationship among Boraginaceae species and the maternal lineages of purple gromwells.</title>
        <authorList>
            <person name="Okada T."/>
            <person name="Watanabe K."/>
        </authorList>
    </citation>
    <scope>NUCLEOTIDE SEQUENCE [LARGE SCALE GENOMIC DNA]</scope>
</reference>
<dbReference type="EMBL" id="BAABME010013723">
    <property type="protein sequence ID" value="GAA0186459.1"/>
    <property type="molecule type" value="Genomic_DNA"/>
</dbReference>